<dbReference type="InterPro" id="IPR038695">
    <property type="entry name" value="Saro_0823-like_sf"/>
</dbReference>
<keyword evidence="1" id="KW-0812">Transmembrane</keyword>
<dbReference type="Pfam" id="PF02643">
    <property type="entry name" value="DUF192"/>
    <property type="match status" value="1"/>
</dbReference>
<accession>A0A1F6NXT1</accession>
<comment type="caution">
    <text evidence="2">The sequence shown here is derived from an EMBL/GenBank/DDBJ whole genome shotgun (WGS) entry which is preliminary data.</text>
</comment>
<sequence length="155" mass="17602">MSDKKNSNKRSIILFGGIILFALVVKLYSYHWPSIEVKINNNDLKVLVAKESTRLYKGLGGRENLDKYDGMLFVFPSEDQHSIVMRDMKFPIDILWIRDGKVIDIAPNVPIEPNRAETDLIVYFARQDSDFVLEMPAGQVLARNIKIGDSFAVGN</sequence>
<dbReference type="EMBL" id="MFQZ01000002">
    <property type="protein sequence ID" value="OGH88464.1"/>
    <property type="molecule type" value="Genomic_DNA"/>
</dbReference>
<organism evidence="2 3">
    <name type="scientific">Candidatus Magasanikbacteria bacterium RIFOXYC2_FULL_42_28</name>
    <dbReference type="NCBI Taxonomy" id="1798704"/>
    <lineage>
        <taxon>Bacteria</taxon>
        <taxon>Candidatus Magasanikiibacteriota</taxon>
    </lineage>
</organism>
<proteinExistence type="predicted"/>
<protein>
    <recommendedName>
        <fullName evidence="4">DUF192 domain-containing protein</fullName>
    </recommendedName>
</protein>
<feature type="transmembrane region" description="Helical" evidence="1">
    <location>
        <begin position="12"/>
        <end position="32"/>
    </location>
</feature>
<evidence type="ECO:0008006" key="4">
    <source>
        <dbReference type="Google" id="ProtNLM"/>
    </source>
</evidence>
<dbReference type="STRING" id="1798704.A3J93_04340"/>
<evidence type="ECO:0000313" key="2">
    <source>
        <dbReference type="EMBL" id="OGH88464.1"/>
    </source>
</evidence>
<name>A0A1F6NXT1_9BACT</name>
<keyword evidence="1" id="KW-1133">Transmembrane helix</keyword>
<dbReference type="PANTHER" id="PTHR37953:SF1">
    <property type="entry name" value="UPF0127 PROTEIN MJ1496"/>
    <property type="match status" value="1"/>
</dbReference>
<gene>
    <name evidence="2" type="ORF">A3J93_04340</name>
</gene>
<dbReference type="PANTHER" id="PTHR37953">
    <property type="entry name" value="UPF0127 PROTEIN MJ1496"/>
    <property type="match status" value="1"/>
</dbReference>
<dbReference type="AlphaFoldDB" id="A0A1F6NXT1"/>
<evidence type="ECO:0000256" key="1">
    <source>
        <dbReference type="SAM" id="Phobius"/>
    </source>
</evidence>
<dbReference type="InterPro" id="IPR003795">
    <property type="entry name" value="DUF192"/>
</dbReference>
<dbReference type="Gene3D" id="2.60.120.1140">
    <property type="entry name" value="Protein of unknown function DUF192"/>
    <property type="match status" value="1"/>
</dbReference>
<dbReference type="Proteomes" id="UP000177907">
    <property type="component" value="Unassembled WGS sequence"/>
</dbReference>
<keyword evidence="1" id="KW-0472">Membrane</keyword>
<evidence type="ECO:0000313" key="3">
    <source>
        <dbReference type="Proteomes" id="UP000177907"/>
    </source>
</evidence>
<reference evidence="2 3" key="1">
    <citation type="journal article" date="2016" name="Nat. Commun.">
        <title>Thousands of microbial genomes shed light on interconnected biogeochemical processes in an aquifer system.</title>
        <authorList>
            <person name="Anantharaman K."/>
            <person name="Brown C.T."/>
            <person name="Hug L.A."/>
            <person name="Sharon I."/>
            <person name="Castelle C.J."/>
            <person name="Probst A.J."/>
            <person name="Thomas B.C."/>
            <person name="Singh A."/>
            <person name="Wilkins M.J."/>
            <person name="Karaoz U."/>
            <person name="Brodie E.L."/>
            <person name="Williams K.H."/>
            <person name="Hubbard S.S."/>
            <person name="Banfield J.F."/>
        </authorList>
    </citation>
    <scope>NUCLEOTIDE SEQUENCE [LARGE SCALE GENOMIC DNA]</scope>
</reference>